<evidence type="ECO:0000313" key="4">
    <source>
        <dbReference type="Proteomes" id="UP000000763"/>
    </source>
</evidence>
<accession>Q94J95</accession>
<dbReference type="EMBL" id="AP003260">
    <property type="protein sequence ID" value="BAD68221.1"/>
    <property type="molecule type" value="Genomic_DNA"/>
</dbReference>
<evidence type="ECO:0000313" key="3">
    <source>
        <dbReference type="EMBL" id="BAD68221.1"/>
    </source>
</evidence>
<organism evidence="2">
    <name type="scientific">Oryza sativa subsp. japonica</name>
    <name type="common">Rice</name>
    <dbReference type="NCBI Taxonomy" id="39947"/>
    <lineage>
        <taxon>Eukaryota</taxon>
        <taxon>Viridiplantae</taxon>
        <taxon>Streptophyta</taxon>
        <taxon>Embryophyta</taxon>
        <taxon>Tracheophyta</taxon>
        <taxon>Spermatophyta</taxon>
        <taxon>Magnoliopsida</taxon>
        <taxon>Liliopsida</taxon>
        <taxon>Poales</taxon>
        <taxon>Poaceae</taxon>
        <taxon>BOP clade</taxon>
        <taxon>Oryzoideae</taxon>
        <taxon>Oryzeae</taxon>
        <taxon>Oryzinae</taxon>
        <taxon>Oryza</taxon>
        <taxon>Oryza sativa</taxon>
    </lineage>
</organism>
<reference evidence="4" key="3">
    <citation type="journal article" date="2008" name="Nucleic Acids Res.">
        <title>The rice annotation project database (RAP-DB): 2008 update.</title>
        <authorList>
            <consortium name="The rice annotation project (RAP)"/>
        </authorList>
    </citation>
    <scope>GENOME REANNOTATION</scope>
    <source>
        <strain evidence="4">cv. Nipponbare</strain>
    </source>
</reference>
<dbReference type="AlphaFoldDB" id="Q94J95"/>
<feature type="compositionally biased region" description="Basic and acidic residues" evidence="1">
    <location>
        <begin position="38"/>
        <end position="50"/>
    </location>
</feature>
<dbReference type="Proteomes" id="UP000000763">
    <property type="component" value="Chromosome 1"/>
</dbReference>
<gene>
    <name evidence="3" type="ORF">P0468B07.2</name>
    <name evidence="2" type="ORF">P0702B09.47</name>
</gene>
<evidence type="ECO:0000256" key="1">
    <source>
        <dbReference type="SAM" id="MobiDB-lite"/>
    </source>
</evidence>
<dbReference type="EMBL" id="AP003073">
    <property type="protein sequence ID" value="BAB44073.1"/>
    <property type="molecule type" value="Genomic_DNA"/>
</dbReference>
<dbReference type="Proteomes" id="UP000817658">
    <property type="component" value="Chromosome 1"/>
</dbReference>
<sequence length="159" mass="18112">MGSAPVIHHLMGEDLRDAHALGTRSQARPERSSQFQTVERRRASHHRDGTGHTCRTPPNTRPERAWLAAVPSIIRPVTYRSQASQARSTPHLMRRAWYPWAHITDIRGLRTYGLSLSPSNTKRPLNKEVYTNSSNTIEFGSTPKRKIKHHTHCVHNVDT</sequence>
<evidence type="ECO:0000313" key="2">
    <source>
        <dbReference type="EMBL" id="BAB44073.1"/>
    </source>
</evidence>
<protein>
    <submittedName>
        <fullName evidence="2">Uncharacterized protein</fullName>
    </submittedName>
</protein>
<proteinExistence type="predicted"/>
<reference evidence="2" key="1">
    <citation type="journal article" date="2002" name="Nature">
        <title>The genome sequence and structure of rice chromosome 1.</title>
        <authorList>
            <person name="Sasaki T."/>
            <person name="Matsumoto T."/>
            <person name="Yamamoto K."/>
            <person name="Sakata K."/>
            <person name="Baba T."/>
            <person name="Katayose Y."/>
            <person name="Wu J."/>
            <person name="Niimura Y."/>
            <person name="Cheng Z."/>
            <person name="Nagamura Y."/>
            <person name="Antonio B.A."/>
            <person name="Kanamori H."/>
            <person name="Hosokawa S."/>
            <person name="Masukawa M."/>
            <person name="Arikawa K."/>
            <person name="Chiden Y."/>
            <person name="Hayashi M."/>
            <person name="Okamoto M."/>
            <person name="Ando T."/>
            <person name="Aoki H."/>
            <person name="Arita K."/>
            <person name="Hamada M."/>
            <person name="Harada C."/>
            <person name="Hijishita S."/>
            <person name="Honda M."/>
            <person name="Ichikawa Y."/>
            <person name="Idonuma A."/>
            <person name="Iijima M."/>
            <person name="Ikeda M."/>
            <person name="Ikeno M."/>
            <person name="Itoh S."/>
            <person name="Itoh T."/>
            <person name="Itoh Y."/>
            <person name="Itoh Y."/>
            <person name="Iwabuchi A."/>
            <person name="Kamiya K."/>
            <person name="Karasawa W."/>
            <person name="Katagiri S."/>
            <person name="Kikuta A."/>
            <person name="Kobayashi N."/>
            <person name="Kono I."/>
            <person name="Machita K."/>
            <person name="Maehara T."/>
            <person name="Mizuno H."/>
            <person name="Mizubayashi T."/>
            <person name="Mukai Y."/>
            <person name="Nagasaki H."/>
            <person name="Nakashima M."/>
            <person name="Nakama Y."/>
            <person name="Nakamichi Y."/>
            <person name="Nakamura M."/>
            <person name="Namiki N."/>
            <person name="Negishi M."/>
            <person name="Ohta I."/>
            <person name="Ono N."/>
            <person name="Saji S."/>
            <person name="Sakai K."/>
            <person name="Shibata M."/>
            <person name="Shimokawa T."/>
            <person name="Shomura A."/>
            <person name="Song J."/>
            <person name="Takazaki Y."/>
            <person name="Terasawa K."/>
            <person name="Tsuji K."/>
            <person name="Waki K."/>
            <person name="Yamagata H."/>
            <person name="Yamane H."/>
            <person name="Yoshiki S."/>
            <person name="Yoshihara R."/>
            <person name="Yukawa K."/>
            <person name="Zhong H."/>
            <person name="Iwama H."/>
            <person name="Endo T."/>
            <person name="Ito H."/>
            <person name="Hahn J.H."/>
            <person name="Kim H.I."/>
            <person name="Eun M.Y."/>
            <person name="Yano M."/>
            <person name="Jiang J."/>
            <person name="Gojobori T."/>
        </authorList>
    </citation>
    <scope>NUCLEOTIDE SEQUENCE</scope>
</reference>
<name>Q94J95_ORYSJ</name>
<feature type="region of interest" description="Disordered" evidence="1">
    <location>
        <begin position="22"/>
        <end position="61"/>
    </location>
</feature>
<reference evidence="4" key="2">
    <citation type="journal article" date="2005" name="Nature">
        <title>The map-based sequence of the rice genome.</title>
        <authorList>
            <consortium name="International rice genome sequencing project (IRGSP)"/>
            <person name="Matsumoto T."/>
            <person name="Wu J."/>
            <person name="Kanamori H."/>
            <person name="Katayose Y."/>
            <person name="Fujisawa M."/>
            <person name="Namiki N."/>
            <person name="Mizuno H."/>
            <person name="Yamamoto K."/>
            <person name="Antonio B.A."/>
            <person name="Baba T."/>
            <person name="Sakata K."/>
            <person name="Nagamura Y."/>
            <person name="Aoki H."/>
            <person name="Arikawa K."/>
            <person name="Arita K."/>
            <person name="Bito T."/>
            <person name="Chiden Y."/>
            <person name="Fujitsuka N."/>
            <person name="Fukunaka R."/>
            <person name="Hamada M."/>
            <person name="Harada C."/>
            <person name="Hayashi A."/>
            <person name="Hijishita S."/>
            <person name="Honda M."/>
            <person name="Hosokawa S."/>
            <person name="Ichikawa Y."/>
            <person name="Idonuma A."/>
            <person name="Iijima M."/>
            <person name="Ikeda M."/>
            <person name="Ikeno M."/>
            <person name="Ito K."/>
            <person name="Ito S."/>
            <person name="Ito T."/>
            <person name="Ito Y."/>
            <person name="Ito Y."/>
            <person name="Iwabuchi A."/>
            <person name="Kamiya K."/>
            <person name="Karasawa W."/>
            <person name="Kurita K."/>
            <person name="Katagiri S."/>
            <person name="Kikuta A."/>
            <person name="Kobayashi H."/>
            <person name="Kobayashi N."/>
            <person name="Machita K."/>
            <person name="Maehara T."/>
            <person name="Masukawa M."/>
            <person name="Mizubayashi T."/>
            <person name="Mukai Y."/>
            <person name="Nagasaki H."/>
            <person name="Nagata Y."/>
            <person name="Naito S."/>
            <person name="Nakashima M."/>
            <person name="Nakama Y."/>
            <person name="Nakamichi Y."/>
            <person name="Nakamura M."/>
            <person name="Meguro A."/>
            <person name="Negishi M."/>
            <person name="Ohta I."/>
            <person name="Ohta T."/>
            <person name="Okamoto M."/>
            <person name="Ono N."/>
            <person name="Saji S."/>
            <person name="Sakaguchi M."/>
            <person name="Sakai K."/>
            <person name="Shibata M."/>
            <person name="Shimokawa T."/>
            <person name="Song J."/>
            <person name="Takazaki Y."/>
            <person name="Terasawa K."/>
            <person name="Tsugane M."/>
            <person name="Tsuji K."/>
            <person name="Ueda S."/>
            <person name="Waki K."/>
            <person name="Yamagata H."/>
            <person name="Yamamoto M."/>
            <person name="Yamamoto S."/>
            <person name="Yamane H."/>
            <person name="Yoshiki S."/>
            <person name="Yoshihara R."/>
            <person name="Yukawa K."/>
            <person name="Zhong H."/>
            <person name="Yano M."/>
            <person name="Yuan Q."/>
            <person name="Ouyang S."/>
            <person name="Liu J."/>
            <person name="Jones K.M."/>
            <person name="Gansberger K."/>
            <person name="Moffat K."/>
            <person name="Hill J."/>
            <person name="Bera J."/>
            <person name="Fadrosh D."/>
            <person name="Jin S."/>
            <person name="Johri S."/>
            <person name="Kim M."/>
            <person name="Overton L."/>
            <person name="Reardon M."/>
            <person name="Tsitrin T."/>
            <person name="Vuong H."/>
            <person name="Weaver B."/>
            <person name="Ciecko A."/>
            <person name="Tallon L."/>
            <person name="Jackson J."/>
            <person name="Pai G."/>
            <person name="Aken S.V."/>
            <person name="Utterback T."/>
            <person name="Reidmuller S."/>
            <person name="Feldblyum T."/>
            <person name="Hsiao J."/>
            <person name="Zismann V."/>
            <person name="Iobst S."/>
            <person name="de Vazeille A.R."/>
            <person name="Buell C.R."/>
            <person name="Ying K."/>
            <person name="Li Y."/>
            <person name="Lu T."/>
            <person name="Huang Y."/>
            <person name="Zhao Q."/>
            <person name="Feng Q."/>
            <person name="Zhang L."/>
            <person name="Zhu J."/>
            <person name="Weng Q."/>
            <person name="Mu J."/>
            <person name="Lu Y."/>
            <person name="Fan D."/>
            <person name="Liu Y."/>
            <person name="Guan J."/>
            <person name="Zhang Y."/>
            <person name="Yu S."/>
            <person name="Liu X."/>
            <person name="Zhang Y."/>
            <person name="Hong G."/>
            <person name="Han B."/>
            <person name="Choisne N."/>
            <person name="Demange N."/>
            <person name="Orjeda G."/>
            <person name="Samain S."/>
            <person name="Cattolico L."/>
            <person name="Pelletier E."/>
            <person name="Couloux A."/>
            <person name="Segurens B."/>
            <person name="Wincker P."/>
            <person name="D'Hont A."/>
            <person name="Scarpelli C."/>
            <person name="Weissenbach J."/>
            <person name="Salanoubat M."/>
            <person name="Quetier F."/>
            <person name="Yu Y."/>
            <person name="Kim H.R."/>
            <person name="Rambo T."/>
            <person name="Currie J."/>
            <person name="Collura K."/>
            <person name="Luo M."/>
            <person name="Yang T."/>
            <person name="Ammiraju J.S.S."/>
            <person name="Engler F."/>
            <person name="Soderlund C."/>
            <person name="Wing R.A."/>
            <person name="Palmer L.E."/>
            <person name="de la Bastide M."/>
            <person name="Spiegel L."/>
            <person name="Nascimento L."/>
            <person name="Zutavern T."/>
            <person name="O'Shaughnessy A."/>
            <person name="Dike S."/>
            <person name="Dedhia N."/>
            <person name="Preston R."/>
            <person name="Balija V."/>
            <person name="McCombie W.R."/>
            <person name="Chow T."/>
            <person name="Chen H."/>
            <person name="Chung M."/>
            <person name="Chen C."/>
            <person name="Shaw J."/>
            <person name="Wu H."/>
            <person name="Hsiao K."/>
            <person name="Chao Y."/>
            <person name="Chu M."/>
            <person name="Cheng C."/>
            <person name="Hour A."/>
            <person name="Lee P."/>
            <person name="Lin S."/>
            <person name="Lin Y."/>
            <person name="Liou J."/>
            <person name="Liu S."/>
            <person name="Hsing Y."/>
            <person name="Raghuvanshi S."/>
            <person name="Mohanty A."/>
            <person name="Bharti A.K."/>
            <person name="Gaur A."/>
            <person name="Gupta V."/>
            <person name="Kumar D."/>
            <person name="Ravi V."/>
            <person name="Vij S."/>
            <person name="Kapur A."/>
            <person name="Khurana P."/>
            <person name="Khurana P."/>
            <person name="Khurana J.P."/>
            <person name="Tyagi A.K."/>
            <person name="Gaikwad K."/>
            <person name="Singh A."/>
            <person name="Dalal V."/>
            <person name="Srivastava S."/>
            <person name="Dixit A."/>
            <person name="Pal A.K."/>
            <person name="Ghazi I.A."/>
            <person name="Yadav M."/>
            <person name="Pandit A."/>
            <person name="Bhargava A."/>
            <person name="Sureshbabu K."/>
            <person name="Batra K."/>
            <person name="Sharma T.R."/>
            <person name="Mohapatra T."/>
            <person name="Singh N.K."/>
            <person name="Messing J."/>
            <person name="Nelson A.B."/>
            <person name="Fuks G."/>
            <person name="Kavchok S."/>
            <person name="Keizer G."/>
            <person name="Linton E."/>
            <person name="Llaca V."/>
            <person name="Song R."/>
            <person name="Tanyolac B."/>
            <person name="Young S."/>
            <person name="Ho-Il K."/>
            <person name="Hahn J.H."/>
            <person name="Sangsakoo G."/>
            <person name="Vanavichit A."/>
            <person name="de Mattos Luiz.A.T."/>
            <person name="Zimmer P.D."/>
            <person name="Malone G."/>
            <person name="Dellagostin O."/>
            <person name="de Oliveira A.C."/>
            <person name="Bevan M."/>
            <person name="Bancroft I."/>
            <person name="Minx P."/>
            <person name="Cordum H."/>
            <person name="Wilson R."/>
            <person name="Cheng Z."/>
            <person name="Jin W."/>
            <person name="Jiang J."/>
            <person name="Leong S.A."/>
            <person name="Iwama H."/>
            <person name="Gojobori T."/>
            <person name="Itoh T."/>
            <person name="Niimura Y."/>
            <person name="Fujii Y."/>
            <person name="Habara T."/>
            <person name="Sakai H."/>
            <person name="Sato Y."/>
            <person name="Wilson G."/>
            <person name="Kumar K."/>
            <person name="McCouch S."/>
            <person name="Juretic N."/>
            <person name="Hoen D."/>
            <person name="Wright S."/>
            <person name="Bruskiewich R."/>
            <person name="Bureau T."/>
            <person name="Miyao A."/>
            <person name="Hirochika H."/>
            <person name="Nishikawa T."/>
            <person name="Kadowaki K."/>
            <person name="Sugiura M."/>
            <person name="Burr B."/>
            <person name="Sasaki T."/>
        </authorList>
    </citation>
    <scope>NUCLEOTIDE SEQUENCE [LARGE SCALE GENOMIC DNA]</scope>
    <source>
        <strain evidence="4">cv. Nipponbare</strain>
    </source>
</reference>